<evidence type="ECO:0000313" key="2">
    <source>
        <dbReference type="EMBL" id="GBP89075.1"/>
    </source>
</evidence>
<reference evidence="2 3" key="1">
    <citation type="journal article" date="2019" name="Commun. Biol.">
        <title>The bagworm genome reveals a unique fibroin gene that provides high tensile strength.</title>
        <authorList>
            <person name="Kono N."/>
            <person name="Nakamura H."/>
            <person name="Ohtoshi R."/>
            <person name="Tomita M."/>
            <person name="Numata K."/>
            <person name="Arakawa K."/>
        </authorList>
    </citation>
    <scope>NUCLEOTIDE SEQUENCE [LARGE SCALE GENOMIC DNA]</scope>
</reference>
<feature type="compositionally biased region" description="Basic and acidic residues" evidence="1">
    <location>
        <begin position="41"/>
        <end position="57"/>
    </location>
</feature>
<protein>
    <submittedName>
        <fullName evidence="2">Uncharacterized protein</fullName>
    </submittedName>
</protein>
<name>A0A4C1ZR61_EUMVA</name>
<sequence>MATPPQTAMRTLGAEVLGPALTRECLRTRDSAFRLAPHPHQSVDDARSSTAERHPRPLWEAQRSPVPPPVSATAGSSSFGDDIQTVMAVLRAVSSSEIAEFASQPEHAATWRKTPRSVDAANRRILPSSLNANGLSNNILELKVYVGLRYRHCANTGNVLKPNRPRACTIAGYVQLRTDRTHASRSPSTLPSPKPLHRRDLKALLALGAVILFGDCKNPRWGCPVLDYNGDKLDRLQDRLEFEIIAPSTATHFPIT</sequence>
<dbReference type="AlphaFoldDB" id="A0A4C1ZR61"/>
<evidence type="ECO:0000313" key="3">
    <source>
        <dbReference type="Proteomes" id="UP000299102"/>
    </source>
</evidence>
<comment type="caution">
    <text evidence="2">The sequence shown here is derived from an EMBL/GenBank/DDBJ whole genome shotgun (WGS) entry which is preliminary data.</text>
</comment>
<dbReference type="OrthoDB" id="410155at2759"/>
<organism evidence="2 3">
    <name type="scientific">Eumeta variegata</name>
    <name type="common">Bagworm moth</name>
    <name type="synonym">Eumeta japonica</name>
    <dbReference type="NCBI Taxonomy" id="151549"/>
    <lineage>
        <taxon>Eukaryota</taxon>
        <taxon>Metazoa</taxon>
        <taxon>Ecdysozoa</taxon>
        <taxon>Arthropoda</taxon>
        <taxon>Hexapoda</taxon>
        <taxon>Insecta</taxon>
        <taxon>Pterygota</taxon>
        <taxon>Neoptera</taxon>
        <taxon>Endopterygota</taxon>
        <taxon>Lepidoptera</taxon>
        <taxon>Glossata</taxon>
        <taxon>Ditrysia</taxon>
        <taxon>Tineoidea</taxon>
        <taxon>Psychidae</taxon>
        <taxon>Oiketicinae</taxon>
        <taxon>Eumeta</taxon>
    </lineage>
</organism>
<proteinExistence type="predicted"/>
<dbReference type="Proteomes" id="UP000299102">
    <property type="component" value="Unassembled WGS sequence"/>
</dbReference>
<accession>A0A4C1ZR61</accession>
<feature type="region of interest" description="Disordered" evidence="1">
    <location>
        <begin position="33"/>
        <end position="78"/>
    </location>
</feature>
<gene>
    <name evidence="2" type="ORF">EVAR_64711_1</name>
</gene>
<keyword evidence="3" id="KW-1185">Reference proteome</keyword>
<evidence type="ECO:0000256" key="1">
    <source>
        <dbReference type="SAM" id="MobiDB-lite"/>
    </source>
</evidence>
<dbReference type="EMBL" id="BGZK01001973">
    <property type="protein sequence ID" value="GBP89075.1"/>
    <property type="molecule type" value="Genomic_DNA"/>
</dbReference>